<dbReference type="PANTHER" id="PTHR33204:SF39">
    <property type="entry name" value="TRANSCRIPTIONAL REGULATORY PROTEIN"/>
    <property type="match status" value="1"/>
</dbReference>
<evidence type="ECO:0000256" key="2">
    <source>
        <dbReference type="ARBA" id="ARBA00023125"/>
    </source>
</evidence>
<dbReference type="Gene3D" id="1.10.10.10">
    <property type="entry name" value="Winged helix-like DNA-binding domain superfamily/Winged helix DNA-binding domain"/>
    <property type="match status" value="1"/>
</dbReference>
<evidence type="ECO:0000256" key="1">
    <source>
        <dbReference type="ARBA" id="ARBA00023015"/>
    </source>
</evidence>
<dbReference type="EMBL" id="CAJZAG010000005">
    <property type="protein sequence ID" value="CAG9173925.1"/>
    <property type="molecule type" value="Genomic_DNA"/>
</dbReference>
<evidence type="ECO:0000256" key="3">
    <source>
        <dbReference type="ARBA" id="ARBA00023163"/>
    </source>
</evidence>
<sequence length="112" mass="13094">MREILSRTGDKWTFVVLVALRERCMRFNDLHRTIDGVSHRMLVVTLRHLQRDGFIARTVYPSVPPRVEYGLSELGHSLREVLQPVEAWMSDNRPAIEASRRDFDAQSELMEE</sequence>
<evidence type="ECO:0000313" key="6">
    <source>
        <dbReference type="Proteomes" id="UP000706525"/>
    </source>
</evidence>
<reference evidence="5 6" key="1">
    <citation type="submission" date="2021-08" db="EMBL/GenBank/DDBJ databases">
        <authorList>
            <person name="Peeters C."/>
        </authorList>
    </citation>
    <scope>NUCLEOTIDE SEQUENCE [LARGE SCALE GENOMIC DNA]</scope>
    <source>
        <strain evidence="5 6">LMG 32289</strain>
    </source>
</reference>
<dbReference type="PANTHER" id="PTHR33204">
    <property type="entry name" value="TRANSCRIPTIONAL REGULATOR, MARR FAMILY"/>
    <property type="match status" value="1"/>
</dbReference>
<dbReference type="SUPFAM" id="SSF46785">
    <property type="entry name" value="Winged helix' DNA-binding domain"/>
    <property type="match status" value="1"/>
</dbReference>
<dbReference type="InterPro" id="IPR036390">
    <property type="entry name" value="WH_DNA-bd_sf"/>
</dbReference>
<keyword evidence="6" id="KW-1185">Reference proteome</keyword>
<dbReference type="PROSITE" id="PS51118">
    <property type="entry name" value="HTH_HXLR"/>
    <property type="match status" value="1"/>
</dbReference>
<gene>
    <name evidence="5" type="primary">yybR</name>
    <name evidence="5" type="ORF">LMG32289_02998</name>
</gene>
<protein>
    <submittedName>
        <fullName evidence="5">HTH-type transcriptional regulator YybR</fullName>
    </submittedName>
</protein>
<dbReference type="RefSeq" id="WP_223989480.1">
    <property type="nucleotide sequence ID" value="NZ_CAJZAG010000005.1"/>
</dbReference>
<keyword evidence="2" id="KW-0238">DNA-binding</keyword>
<evidence type="ECO:0000259" key="4">
    <source>
        <dbReference type="PROSITE" id="PS51118"/>
    </source>
</evidence>
<proteinExistence type="predicted"/>
<keyword evidence="1" id="KW-0805">Transcription regulation</keyword>
<keyword evidence="3" id="KW-0804">Transcription</keyword>
<dbReference type="Proteomes" id="UP000706525">
    <property type="component" value="Unassembled WGS sequence"/>
</dbReference>
<name>A0ABN7YNW6_9BURK</name>
<dbReference type="InterPro" id="IPR036388">
    <property type="entry name" value="WH-like_DNA-bd_sf"/>
</dbReference>
<accession>A0ABN7YNW6</accession>
<feature type="domain" description="HTH hxlR-type" evidence="4">
    <location>
        <begin position="1"/>
        <end position="97"/>
    </location>
</feature>
<dbReference type="InterPro" id="IPR002577">
    <property type="entry name" value="HTH_HxlR"/>
</dbReference>
<evidence type="ECO:0000313" key="5">
    <source>
        <dbReference type="EMBL" id="CAG9173925.1"/>
    </source>
</evidence>
<comment type="caution">
    <text evidence="5">The sequence shown here is derived from an EMBL/GenBank/DDBJ whole genome shotgun (WGS) entry which is preliminary data.</text>
</comment>
<organism evidence="5 6">
    <name type="scientific">Cupriavidus pampae</name>
    <dbReference type="NCBI Taxonomy" id="659251"/>
    <lineage>
        <taxon>Bacteria</taxon>
        <taxon>Pseudomonadati</taxon>
        <taxon>Pseudomonadota</taxon>
        <taxon>Betaproteobacteria</taxon>
        <taxon>Burkholderiales</taxon>
        <taxon>Burkholderiaceae</taxon>
        <taxon>Cupriavidus</taxon>
    </lineage>
</organism>
<dbReference type="Pfam" id="PF01638">
    <property type="entry name" value="HxlR"/>
    <property type="match status" value="1"/>
</dbReference>